<feature type="transmembrane region" description="Helical" evidence="2">
    <location>
        <begin position="490"/>
        <end position="513"/>
    </location>
</feature>
<keyword evidence="2" id="KW-1133">Transmembrane helix</keyword>
<evidence type="ECO:0000256" key="1">
    <source>
        <dbReference type="SAM" id="MobiDB-lite"/>
    </source>
</evidence>
<dbReference type="EMBL" id="CM009750">
    <property type="protein sequence ID" value="PUZ68299.1"/>
    <property type="molecule type" value="Genomic_DNA"/>
</dbReference>
<organism evidence="3 4">
    <name type="scientific">Panicum hallii var. hallii</name>
    <dbReference type="NCBI Taxonomy" id="1504633"/>
    <lineage>
        <taxon>Eukaryota</taxon>
        <taxon>Viridiplantae</taxon>
        <taxon>Streptophyta</taxon>
        <taxon>Embryophyta</taxon>
        <taxon>Tracheophyta</taxon>
        <taxon>Spermatophyta</taxon>
        <taxon>Magnoliopsida</taxon>
        <taxon>Liliopsida</taxon>
        <taxon>Poales</taxon>
        <taxon>Poaceae</taxon>
        <taxon>PACMAD clade</taxon>
        <taxon>Panicoideae</taxon>
        <taxon>Panicodae</taxon>
        <taxon>Paniceae</taxon>
        <taxon>Panicinae</taxon>
        <taxon>Panicum</taxon>
        <taxon>Panicum sect. Panicum</taxon>
    </lineage>
</organism>
<dbReference type="InterPro" id="IPR004158">
    <property type="entry name" value="DUF247_pln"/>
</dbReference>
<evidence type="ECO:0000313" key="3">
    <source>
        <dbReference type="EMBL" id="PUZ68299.1"/>
    </source>
</evidence>
<dbReference type="Gramene" id="PUZ68299">
    <property type="protein sequence ID" value="PUZ68299"/>
    <property type="gene ID" value="GQ55_2G015300"/>
</dbReference>
<sequence>MPNDTGDFELEPTKKTWGEGIETRGEDSWTKTVTIEVVDASMPSKHELDARRAPNVDYCDLEAGKQAMVEEAEIMAQRDLWSGTVPISKVPERHRAGDESSFTPHDVAIGPYHAISSSFPRIEKQKLCCVGFLHSLSEQRTEGGLMGLPEKLEPLVRACYDPDAVSHMTPEQLSTMLLRDGCYLLACMVNYLDIMAAAAAAAANNNKNADKLAHSCSSSSGKDVDSSSTGGGDSTVVRDTVFLVENQIPLFVLQRIHERVTGETTSSALERIALFVRKQLQVQLYISKKQLRPAPPQTSHLQHLLHAYIQPTNSSLPQAAMKENTRARQRTGRWHRAVEYRTHGNVRFKRRVFKEDDVWTILDVRLQGGTLWIPRLRVDGNTWTILRNLMVLEEQIPRRPVTAYCLFMSQVAGTPEDVKLLVRSGIVEHFLASDEQVAQGFAGLCRGVVMDVDNIDRNYLKPVWHEMEERCDSRVHRFMGWFCQLKNIRIALAILVALIVVACQLTQTFYAVVSNSRGGQEPKP</sequence>
<keyword evidence="4" id="KW-1185">Reference proteome</keyword>
<protein>
    <submittedName>
        <fullName evidence="3">Uncharacterized protein</fullName>
    </submittedName>
</protein>
<proteinExistence type="predicted"/>
<name>A0A2T7EKE7_9POAL</name>
<keyword evidence="2" id="KW-0472">Membrane</keyword>
<accession>A0A2T7EKE7</accession>
<evidence type="ECO:0000313" key="4">
    <source>
        <dbReference type="Proteomes" id="UP000244336"/>
    </source>
</evidence>
<feature type="region of interest" description="Disordered" evidence="1">
    <location>
        <begin position="211"/>
        <end position="232"/>
    </location>
</feature>
<reference evidence="3 4" key="1">
    <citation type="submission" date="2018-04" db="EMBL/GenBank/DDBJ databases">
        <title>WGS assembly of Panicum hallii var. hallii HAL2.</title>
        <authorList>
            <person name="Lovell J."/>
            <person name="Jenkins J."/>
            <person name="Lowry D."/>
            <person name="Mamidi S."/>
            <person name="Sreedasyam A."/>
            <person name="Weng X."/>
            <person name="Barry K."/>
            <person name="Bonette J."/>
            <person name="Campitelli B."/>
            <person name="Daum C."/>
            <person name="Gordon S."/>
            <person name="Gould B."/>
            <person name="Lipzen A."/>
            <person name="MacQueen A."/>
            <person name="Palacio-Mejia J."/>
            <person name="Plott C."/>
            <person name="Shakirov E."/>
            <person name="Shu S."/>
            <person name="Yoshinaga Y."/>
            <person name="Zane M."/>
            <person name="Rokhsar D."/>
            <person name="Grimwood J."/>
            <person name="Schmutz J."/>
            <person name="Juenger T."/>
        </authorList>
    </citation>
    <scope>NUCLEOTIDE SEQUENCE [LARGE SCALE GENOMIC DNA]</scope>
    <source>
        <strain evidence="4">cv. HAL2</strain>
    </source>
</reference>
<dbReference type="AlphaFoldDB" id="A0A2T7EKE7"/>
<dbReference type="PANTHER" id="PTHR31170">
    <property type="entry name" value="BNAC04G53230D PROTEIN"/>
    <property type="match status" value="1"/>
</dbReference>
<gene>
    <name evidence="3" type="ORF">GQ55_2G015300</name>
</gene>
<dbReference type="OrthoDB" id="639355at2759"/>
<dbReference type="Pfam" id="PF03140">
    <property type="entry name" value="DUF247"/>
    <property type="match status" value="1"/>
</dbReference>
<dbReference type="Proteomes" id="UP000244336">
    <property type="component" value="Chromosome 2"/>
</dbReference>
<keyword evidence="2" id="KW-0812">Transmembrane</keyword>
<dbReference type="STRING" id="1504633.A0A2T7EKE7"/>
<dbReference type="PANTHER" id="PTHR31170:SF18">
    <property type="entry name" value="(WILD MALAYSIAN BANANA) HYPOTHETICAL PROTEIN"/>
    <property type="match status" value="1"/>
</dbReference>
<evidence type="ECO:0000256" key="2">
    <source>
        <dbReference type="SAM" id="Phobius"/>
    </source>
</evidence>